<feature type="compositionally biased region" description="Low complexity" evidence="1">
    <location>
        <begin position="36"/>
        <end position="46"/>
    </location>
</feature>
<gene>
    <name evidence="2" type="ORF">ACHAWO_006271</name>
</gene>
<protein>
    <submittedName>
        <fullName evidence="2">Uncharacterized protein</fullName>
    </submittedName>
</protein>
<evidence type="ECO:0000313" key="2">
    <source>
        <dbReference type="EMBL" id="KAL3791709.1"/>
    </source>
</evidence>
<sequence length="228" mass="24952">MSNSKAKSKTKPPASGPSTYAKPYSNQQQDKTFKSTATTNTTATTNQQKNKSAINFDNEIDSLFASKKQSTKMAKLESEQQQRMDREERHRKKMLRLQEEADELALRGVGVTTAKNAKGGGDNHSTTAATAAPRALHAQALKMKSLSYTRSDLTALNDACDGLSNSNKNNIEHANKWASDGLGGIFNGEGYTGRKDEGGHRVFKAHLMNKEGFGMSKDCPFDCDCCYI</sequence>
<comment type="caution">
    <text evidence="2">The sequence shown here is derived from an EMBL/GenBank/DDBJ whole genome shotgun (WGS) entry which is preliminary data.</text>
</comment>
<accession>A0ABD3PUD9</accession>
<feature type="compositionally biased region" description="Basic residues" evidence="1">
    <location>
        <begin position="1"/>
        <end position="10"/>
    </location>
</feature>
<dbReference type="AlphaFoldDB" id="A0ABD3PUD9"/>
<feature type="compositionally biased region" description="Basic and acidic residues" evidence="1">
    <location>
        <begin position="74"/>
        <end position="88"/>
    </location>
</feature>
<proteinExistence type="predicted"/>
<dbReference type="InterPro" id="IPR013885">
    <property type="entry name" value="DUF1764_euk"/>
</dbReference>
<evidence type="ECO:0000256" key="1">
    <source>
        <dbReference type="SAM" id="MobiDB-lite"/>
    </source>
</evidence>
<reference evidence="2 3" key="1">
    <citation type="submission" date="2024-10" db="EMBL/GenBank/DDBJ databases">
        <title>Updated reference genomes for cyclostephanoid diatoms.</title>
        <authorList>
            <person name="Roberts W.R."/>
            <person name="Alverson A.J."/>
        </authorList>
    </citation>
    <scope>NUCLEOTIDE SEQUENCE [LARGE SCALE GENOMIC DNA]</scope>
    <source>
        <strain evidence="2 3">AJA010-31</strain>
    </source>
</reference>
<dbReference type="Pfam" id="PF08576">
    <property type="entry name" value="DUF1764"/>
    <property type="match status" value="1"/>
</dbReference>
<organism evidence="2 3">
    <name type="scientific">Cyclotella atomus</name>
    <dbReference type="NCBI Taxonomy" id="382360"/>
    <lineage>
        <taxon>Eukaryota</taxon>
        <taxon>Sar</taxon>
        <taxon>Stramenopiles</taxon>
        <taxon>Ochrophyta</taxon>
        <taxon>Bacillariophyta</taxon>
        <taxon>Coscinodiscophyceae</taxon>
        <taxon>Thalassiosirophycidae</taxon>
        <taxon>Stephanodiscales</taxon>
        <taxon>Stephanodiscaceae</taxon>
        <taxon>Cyclotella</taxon>
    </lineage>
</organism>
<feature type="region of interest" description="Disordered" evidence="1">
    <location>
        <begin position="67"/>
        <end position="89"/>
    </location>
</feature>
<dbReference type="Proteomes" id="UP001530400">
    <property type="component" value="Unassembled WGS sequence"/>
</dbReference>
<name>A0ABD3PUD9_9STRA</name>
<dbReference type="EMBL" id="JALLPJ020000453">
    <property type="protein sequence ID" value="KAL3791709.1"/>
    <property type="molecule type" value="Genomic_DNA"/>
</dbReference>
<evidence type="ECO:0000313" key="3">
    <source>
        <dbReference type="Proteomes" id="UP001530400"/>
    </source>
</evidence>
<keyword evidence="3" id="KW-1185">Reference proteome</keyword>
<feature type="region of interest" description="Disordered" evidence="1">
    <location>
        <begin position="1"/>
        <end position="54"/>
    </location>
</feature>